<reference evidence="7" key="1">
    <citation type="submission" date="2024-07" db="EMBL/GenBank/DDBJ databases">
        <authorList>
            <person name="Li X.-J."/>
            <person name="Wang X."/>
        </authorList>
    </citation>
    <scope>NUCLEOTIDE SEQUENCE</scope>
    <source>
        <strain evidence="7">HSP-334</strain>
    </source>
</reference>
<feature type="binding site" evidence="5">
    <location>
        <position position="309"/>
    </location>
    <ligand>
        <name>Zn(2+)</name>
        <dbReference type="ChEBI" id="CHEBI:29105"/>
    </ligand>
</feature>
<keyword evidence="1 5" id="KW-0328">Glycosyltransferase</keyword>
<dbReference type="GO" id="GO:0005829">
    <property type="term" value="C:cytosol"/>
    <property type="evidence" value="ECO:0007669"/>
    <property type="project" value="TreeGrafter"/>
</dbReference>
<organism evidence="7">
    <name type="scientific">Leptotrichia rugosa</name>
    <dbReference type="NCBI Taxonomy" id="3239302"/>
    <lineage>
        <taxon>Bacteria</taxon>
        <taxon>Fusobacteriati</taxon>
        <taxon>Fusobacteriota</taxon>
        <taxon>Fusobacteriia</taxon>
        <taxon>Fusobacteriales</taxon>
        <taxon>Leptotrichiaceae</taxon>
        <taxon>Leptotrichia</taxon>
    </lineage>
</organism>
<evidence type="ECO:0000256" key="2">
    <source>
        <dbReference type="ARBA" id="ARBA00022679"/>
    </source>
</evidence>
<evidence type="ECO:0000313" key="7">
    <source>
        <dbReference type="EMBL" id="XDU66980.1"/>
    </source>
</evidence>
<dbReference type="GO" id="GO:0008479">
    <property type="term" value="F:tRNA-guanosine(34) queuine transglycosylase activity"/>
    <property type="evidence" value="ECO:0007669"/>
    <property type="project" value="UniProtKB-UniRule"/>
</dbReference>
<dbReference type="KEGG" id="lrug:AB8B22_00810"/>
<feature type="binding site" evidence="5">
    <location>
        <position position="147"/>
    </location>
    <ligand>
        <name>substrate</name>
    </ligand>
</feature>
<comment type="function">
    <text evidence="5">Catalyzes the base-exchange of a guanine (G) residue with the queuine precursor 7-aminomethyl-7-deazaguanine (PreQ1) at position 34 (anticodon wobble position) in tRNAs with GU(N) anticodons (tRNA-Asp, -Asn, -His and -Tyr). Catalysis occurs through a double-displacement mechanism. The nucleophile active site attacks the C1' of nucleotide 34 to detach the guanine base from the RNA, forming a covalent enzyme-RNA intermediate. The proton acceptor active site deprotonates the incoming PreQ1, allowing a nucleophilic attack on the C1' of the ribose to form the product. After dissociation, two additional enzymatic reactions on the tRNA convert PreQ1 to queuine (Q), resulting in the hypermodified nucleoside queuosine (7-(((4,5-cis-dihydroxy-2-cyclopenten-1-yl)amino)methyl)-7-deazaguanosine).</text>
</comment>
<dbReference type="Pfam" id="PF01702">
    <property type="entry name" value="TGT"/>
    <property type="match status" value="1"/>
</dbReference>
<feature type="binding site" evidence="5">
    <location>
        <position position="219"/>
    </location>
    <ligand>
        <name>substrate</name>
    </ligand>
</feature>
<comment type="similarity">
    <text evidence="5">Belongs to the queuine tRNA-ribosyltransferase family.</text>
</comment>
<dbReference type="HAMAP" id="MF_00168">
    <property type="entry name" value="Q_tRNA_Tgt"/>
    <property type="match status" value="1"/>
</dbReference>
<keyword evidence="5" id="KW-0862">Zinc</keyword>
<dbReference type="AlphaFoldDB" id="A0AB39VHG3"/>
<dbReference type="PANTHER" id="PTHR46499">
    <property type="entry name" value="QUEUINE TRNA-RIBOSYLTRANSFERASE"/>
    <property type="match status" value="1"/>
</dbReference>
<name>A0AB39VHG3_9FUSO</name>
<keyword evidence="2 5" id="KW-0808">Transferase</keyword>
<feature type="binding site" evidence="5">
    <location>
        <begin position="93"/>
        <end position="97"/>
    </location>
    <ligand>
        <name>substrate</name>
    </ligand>
</feature>
<evidence type="ECO:0000256" key="4">
    <source>
        <dbReference type="ARBA" id="ARBA00050112"/>
    </source>
</evidence>
<keyword evidence="3 5" id="KW-0819">tRNA processing</keyword>
<dbReference type="EC" id="2.4.2.29" evidence="5"/>
<feature type="active site" description="Nucleophile" evidence="5">
    <location>
        <position position="269"/>
    </location>
</feature>
<proteinExistence type="inferred from homology"/>
<feature type="binding site" evidence="5">
    <location>
        <position position="312"/>
    </location>
    <ligand>
        <name>Zn(2+)</name>
        <dbReference type="ChEBI" id="CHEBI:29105"/>
    </ligand>
</feature>
<dbReference type="GO" id="GO:0046872">
    <property type="term" value="F:metal ion binding"/>
    <property type="evidence" value="ECO:0007669"/>
    <property type="project" value="UniProtKB-KW"/>
</dbReference>
<dbReference type="InterPro" id="IPR050076">
    <property type="entry name" value="ArchSynthase1/Queuine_TRR"/>
</dbReference>
<comment type="pathway">
    <text evidence="5">tRNA modification; tRNA-queuosine biosynthesis.</text>
</comment>
<keyword evidence="5" id="KW-0671">Queuosine biosynthesis</keyword>
<feature type="binding site" evidence="5">
    <location>
        <position position="338"/>
    </location>
    <ligand>
        <name>Zn(2+)</name>
        <dbReference type="ChEBI" id="CHEBI:29105"/>
    </ligand>
</feature>
<dbReference type="EMBL" id="CP165644">
    <property type="protein sequence ID" value="XDU66980.1"/>
    <property type="molecule type" value="Genomic_DNA"/>
</dbReference>
<comment type="catalytic activity">
    <reaction evidence="4 5">
        <text>7-aminomethyl-7-carbaguanine + guanosine(34) in tRNA = 7-aminomethyl-7-carbaguanosine(34) in tRNA + guanine</text>
        <dbReference type="Rhea" id="RHEA:24104"/>
        <dbReference type="Rhea" id="RHEA-COMP:10341"/>
        <dbReference type="Rhea" id="RHEA-COMP:10342"/>
        <dbReference type="ChEBI" id="CHEBI:16235"/>
        <dbReference type="ChEBI" id="CHEBI:58703"/>
        <dbReference type="ChEBI" id="CHEBI:74269"/>
        <dbReference type="ChEBI" id="CHEBI:82833"/>
        <dbReference type="EC" id="2.4.2.29"/>
    </reaction>
</comment>
<evidence type="ECO:0000256" key="1">
    <source>
        <dbReference type="ARBA" id="ARBA00022676"/>
    </source>
</evidence>
<dbReference type="SUPFAM" id="SSF51713">
    <property type="entry name" value="tRNA-guanine transglycosylase"/>
    <property type="match status" value="1"/>
</dbReference>
<feature type="region of interest" description="RNA binding" evidence="5">
    <location>
        <begin position="250"/>
        <end position="256"/>
    </location>
</feature>
<dbReference type="InterPro" id="IPR002616">
    <property type="entry name" value="tRNA_ribo_trans-like"/>
</dbReference>
<dbReference type="InterPro" id="IPR036511">
    <property type="entry name" value="TGT-like_sf"/>
</dbReference>
<evidence type="ECO:0000256" key="3">
    <source>
        <dbReference type="ARBA" id="ARBA00022694"/>
    </source>
</evidence>
<gene>
    <name evidence="5 7" type="primary">tgt</name>
    <name evidence="7" type="ORF">AB8B22_00810</name>
</gene>
<dbReference type="NCBIfam" id="TIGR00449">
    <property type="entry name" value="tgt_general"/>
    <property type="match status" value="1"/>
</dbReference>
<dbReference type="RefSeq" id="WP_314080107.1">
    <property type="nucleotide sequence ID" value="NZ_CP165644.1"/>
</dbReference>
<keyword evidence="5" id="KW-0479">Metal-binding</keyword>
<dbReference type="PANTHER" id="PTHR46499:SF1">
    <property type="entry name" value="QUEUINE TRNA-RIBOSYLTRANSFERASE"/>
    <property type="match status" value="1"/>
</dbReference>
<comment type="subunit">
    <text evidence="5">Homodimer. Within each dimer, one monomer is responsible for RNA recognition and catalysis, while the other monomer binds to the replacement base PreQ1.</text>
</comment>
<evidence type="ECO:0000256" key="5">
    <source>
        <dbReference type="HAMAP-Rule" id="MF_00168"/>
    </source>
</evidence>
<feature type="binding site" evidence="5">
    <location>
        <position position="190"/>
    </location>
    <ligand>
        <name>substrate</name>
    </ligand>
</feature>
<dbReference type="InterPro" id="IPR004803">
    <property type="entry name" value="TGT"/>
</dbReference>
<feature type="region of interest" description="RNA binding; important for wobble base 34 recognition" evidence="5">
    <location>
        <begin position="274"/>
        <end position="278"/>
    </location>
</feature>
<feature type="active site" description="Proton acceptor" evidence="5">
    <location>
        <position position="93"/>
    </location>
</feature>
<sequence length="399" mass="45606">MEKPIKYELEKKDKNARAGVISTPHGEIKTPVFMPVGTQATVKAMTKEELKEINSQIILGNTYHLYLRPGDKLVNDFGGLHGFMNWDRPILTDSGGFQVFSLGDLRDIKEEGVNFRSHIDGSKHFLSPEKSIEIQNNLGSDIMMVLDECPPGLSSREYLIPSIERTTRWAKRCIAANRNKETQGLFAIVQGGIYEDLRDKSFNELFEMDDNFSGYALGGLAVGEPREDMYRILEYITPKLPEDKPRYLMGVGEPADMLEAVEDGIDMMDCVQPTRLGRHGTVFTKYGRLVIKNSAYSRDDRPLDEDCDCYVCKNYTRAYIRHLFKTGEILGQRLATYHNLHFLLKLMDNARNAILDEKFQEYKEEFLKNYAMGKESDWIKPKVFGNPTIVKKGKNEVML</sequence>
<dbReference type="GO" id="GO:0008616">
    <property type="term" value="P:tRNA queuosine(34) biosynthetic process"/>
    <property type="evidence" value="ECO:0007669"/>
    <property type="project" value="UniProtKB-UniRule"/>
</dbReference>
<accession>A0AB39VHG3</accession>
<comment type="cofactor">
    <cofactor evidence="5">
        <name>Zn(2+)</name>
        <dbReference type="ChEBI" id="CHEBI:29105"/>
    </cofactor>
    <text evidence="5">Binds 1 zinc ion per subunit.</text>
</comment>
<feature type="binding site" evidence="5">
    <location>
        <position position="307"/>
    </location>
    <ligand>
        <name>Zn(2+)</name>
        <dbReference type="ChEBI" id="CHEBI:29105"/>
    </ligand>
</feature>
<dbReference type="Gene3D" id="3.20.20.105">
    <property type="entry name" value="Queuine tRNA-ribosyltransferase-like"/>
    <property type="match status" value="1"/>
</dbReference>
<dbReference type="NCBIfam" id="TIGR00430">
    <property type="entry name" value="Q_tRNA_tgt"/>
    <property type="match status" value="1"/>
</dbReference>
<evidence type="ECO:0000259" key="6">
    <source>
        <dbReference type="Pfam" id="PF01702"/>
    </source>
</evidence>
<feature type="domain" description="tRNA-guanine(15) transglycosylase-like" evidence="6">
    <location>
        <begin position="14"/>
        <end position="371"/>
    </location>
</feature>
<dbReference type="FunFam" id="3.20.20.105:FF:000001">
    <property type="entry name" value="Queuine tRNA-ribosyltransferase"/>
    <property type="match status" value="1"/>
</dbReference>
<protein>
    <recommendedName>
        <fullName evidence="5">Queuine tRNA-ribosyltransferase</fullName>
        <ecNumber evidence="5">2.4.2.29</ecNumber>
    </recommendedName>
    <alternativeName>
        <fullName evidence="5">Guanine insertion enzyme</fullName>
    </alternativeName>
    <alternativeName>
        <fullName evidence="5">tRNA-guanine transglycosylase</fullName>
    </alternativeName>
</protein>